<accession>A0A3P5XST2</accession>
<name>A0A3P5XST2_STRCB</name>
<reference evidence="2 3" key="1">
    <citation type="submission" date="2018-10" db="EMBL/GenBank/DDBJ databases">
        <authorList>
            <consortium name="Molecular Microbiology and Infection Unit (UMMI)"/>
            <person name="Machado M."/>
        </authorList>
    </citation>
    <scope>NUCLEOTIDE SEQUENCE [LARGE SCALE GENOMIC DNA]</scope>
    <source>
        <strain evidence="2">FMV2238.02</strain>
    </source>
</reference>
<keyword evidence="3" id="KW-1185">Reference proteome</keyword>
<dbReference type="InterPro" id="IPR025668">
    <property type="entry name" value="Tnp_DDE_dom"/>
</dbReference>
<dbReference type="Pfam" id="PF13751">
    <property type="entry name" value="DDE_Tnp_1_6"/>
    <property type="match status" value="1"/>
</dbReference>
<evidence type="ECO:0000313" key="3">
    <source>
        <dbReference type="Proteomes" id="UP000280759"/>
    </source>
</evidence>
<dbReference type="PANTHER" id="PTHR33408:SF2">
    <property type="entry name" value="TRANSPOSASE DDE DOMAIN-CONTAINING PROTEIN"/>
    <property type="match status" value="1"/>
</dbReference>
<gene>
    <name evidence="2" type="ORF">FMV2238Y02_23160</name>
</gene>
<organism evidence="2 3">
    <name type="scientific">Streptococcus canis</name>
    <dbReference type="NCBI Taxonomy" id="1329"/>
    <lineage>
        <taxon>Bacteria</taxon>
        <taxon>Bacillati</taxon>
        <taxon>Bacillota</taxon>
        <taxon>Bacilli</taxon>
        <taxon>Lactobacillales</taxon>
        <taxon>Streptococcaceae</taxon>
        <taxon>Streptococcus</taxon>
    </lineage>
</organism>
<dbReference type="PANTHER" id="PTHR33408">
    <property type="entry name" value="TRANSPOSASE"/>
    <property type="match status" value="1"/>
</dbReference>
<sequence length="268" mass="31311">MGYSVHAGNGHDSQAFPKLFAQIKDFQPTYLIADSGYKTPAIARFLLQENITSVFPNTRPRGKKGKLRPKDFIYDDYYDVYLCPENQILTYRTTIRDGYRDYKSDPKICVTCPLLSLCTESRDQQKVVTRHVWKDALEVCEDIWHKRGMKERYQKRKETIERLFGTAKEYHNLRHTRQIGKAKMQDKLGLALACLNLKKYTKIMARKAFLFCSNGLLSHIFTILENEKRQTRTKSRVCLRSGLDFKDFCRIGVSIRIRVQADYLDAIM</sequence>
<feature type="domain" description="Transposase DDE" evidence="1">
    <location>
        <begin position="82"/>
        <end position="200"/>
    </location>
</feature>
<protein>
    <recommendedName>
        <fullName evidence="1">Transposase DDE domain-containing protein</fullName>
    </recommendedName>
</protein>
<proteinExistence type="predicted"/>
<evidence type="ECO:0000313" key="2">
    <source>
        <dbReference type="EMBL" id="VDC43831.1"/>
    </source>
</evidence>
<dbReference type="EMBL" id="UXEP01000065">
    <property type="protein sequence ID" value="VDC43831.1"/>
    <property type="molecule type" value="Genomic_DNA"/>
</dbReference>
<dbReference type="Proteomes" id="UP000280759">
    <property type="component" value="Unassembled WGS sequence"/>
</dbReference>
<dbReference type="AlphaFoldDB" id="A0A3P5XST2"/>
<evidence type="ECO:0000259" key="1">
    <source>
        <dbReference type="Pfam" id="PF13751"/>
    </source>
</evidence>